<dbReference type="Proteomes" id="UP000235347">
    <property type="component" value="Unassembled WGS sequence"/>
</dbReference>
<reference evidence="2 3" key="1">
    <citation type="submission" date="2018-01" db="EMBL/GenBank/DDBJ databases">
        <title>Whole genome analyses suggest that Burkholderia sensu lato contains two further novel genera in the rhizoxinica-symbiotica group Mycetohabitans gen. nov., and Trinickia gen. nov.: implications for the evolution of diazotrophy and nodulation in the Burkholderiaceae.</title>
        <authorList>
            <person name="Estrada-de los Santos P."/>
            <person name="Palmer M."/>
            <person name="Chavez-Ramirez B."/>
            <person name="Beukes C."/>
            <person name="Steenkamp E.T."/>
            <person name="Hirsch A.M."/>
            <person name="Manyaka P."/>
            <person name="Maluk M."/>
            <person name="Lafos M."/>
            <person name="Crook M."/>
            <person name="Gross E."/>
            <person name="Simon M.F."/>
            <person name="Bueno dos Reis Junior F."/>
            <person name="Poole P.S."/>
            <person name="Venter S.N."/>
            <person name="James E.K."/>
        </authorList>
    </citation>
    <scope>NUCLEOTIDE SEQUENCE [LARGE SCALE GENOMIC DNA]</scope>
    <source>
        <strain evidence="2 3">GP25-8</strain>
    </source>
</reference>
<organism evidence="2 3">
    <name type="scientific">Trinickia soli</name>
    <dbReference type="NCBI Taxonomy" id="380675"/>
    <lineage>
        <taxon>Bacteria</taxon>
        <taxon>Pseudomonadati</taxon>
        <taxon>Pseudomonadota</taxon>
        <taxon>Betaproteobacteria</taxon>
        <taxon>Burkholderiales</taxon>
        <taxon>Burkholderiaceae</taxon>
        <taxon>Trinickia</taxon>
    </lineage>
</organism>
<accession>A0A2N7W1U4</accession>
<evidence type="ECO:0000313" key="2">
    <source>
        <dbReference type="EMBL" id="PMS23355.1"/>
    </source>
</evidence>
<sequence length="486" mass="54180">MQELNGFPVWLPLLHKAFPSQVLDILLREIKYELSSETATGDSHYALADVAWRGDWLWDQIAPALLPELRAKRVNTRNLGHLLAIINQSSVADKVIAAIASRKANATRNLIFAPIWFAAWVGVDPAAAIPALVARFAGMDDPVQQTKLALAFIVALVGGRSQEGRARKAFRTVEHMKSLYLLMARYIRQQDDIDRAGKGVYSPGSRDDAQDARNALMAFIEETPGKEAFLSLLEMGRAHPDVDAWTPSQVQEFTKSLVATPANHRELWYHAVDKLDALKHDLENGDSSIASILQAVDQETEFRKFLGGWCRDRAAGRYVIPQEEELADAKRPDLRFLGVGFDAPVPAELKLADNWTGPHLFERLEIRLCGDYLRDVRSSRGIFVIVYLGTKSYWELPNGHRADTFEMLTDELQRHWMLISNDYPGVEDIRVIGIDLTRRGIDTKAAKKGKEVAKSVAKPPKPGTGRRKADASLPSSDEAPSSQTRA</sequence>
<feature type="compositionally biased region" description="Polar residues" evidence="1">
    <location>
        <begin position="473"/>
        <end position="486"/>
    </location>
</feature>
<keyword evidence="3" id="KW-1185">Reference proteome</keyword>
<name>A0A2N7W1U4_9BURK</name>
<gene>
    <name evidence="2" type="ORF">C0Z19_15155</name>
</gene>
<protein>
    <submittedName>
        <fullName evidence="2">Uncharacterized protein</fullName>
    </submittedName>
</protein>
<evidence type="ECO:0000313" key="3">
    <source>
        <dbReference type="Proteomes" id="UP000235347"/>
    </source>
</evidence>
<dbReference type="EMBL" id="PNYB01000012">
    <property type="protein sequence ID" value="PMS23355.1"/>
    <property type="molecule type" value="Genomic_DNA"/>
</dbReference>
<comment type="caution">
    <text evidence="2">The sequence shown here is derived from an EMBL/GenBank/DDBJ whole genome shotgun (WGS) entry which is preliminary data.</text>
</comment>
<evidence type="ECO:0000256" key="1">
    <source>
        <dbReference type="SAM" id="MobiDB-lite"/>
    </source>
</evidence>
<feature type="region of interest" description="Disordered" evidence="1">
    <location>
        <begin position="445"/>
        <end position="486"/>
    </location>
</feature>
<proteinExistence type="predicted"/>
<dbReference type="AlphaFoldDB" id="A0A2N7W1U4"/>
<dbReference type="RefSeq" id="WP_102610659.1">
    <property type="nucleotide sequence ID" value="NZ_CADIKD010000015.1"/>
</dbReference>